<keyword evidence="2" id="KW-1185">Reference proteome</keyword>
<evidence type="ECO:0000313" key="1">
    <source>
        <dbReference type="EMBL" id="KAH7946460.1"/>
    </source>
</evidence>
<organism evidence="1 2">
    <name type="scientific">Dermacentor silvarum</name>
    <name type="common">Tick</name>
    <dbReference type="NCBI Taxonomy" id="543639"/>
    <lineage>
        <taxon>Eukaryota</taxon>
        <taxon>Metazoa</taxon>
        <taxon>Ecdysozoa</taxon>
        <taxon>Arthropoda</taxon>
        <taxon>Chelicerata</taxon>
        <taxon>Arachnida</taxon>
        <taxon>Acari</taxon>
        <taxon>Parasitiformes</taxon>
        <taxon>Ixodida</taxon>
        <taxon>Ixodoidea</taxon>
        <taxon>Ixodidae</taxon>
        <taxon>Rhipicephalinae</taxon>
        <taxon>Dermacentor</taxon>
    </lineage>
</organism>
<comment type="caution">
    <text evidence="1">The sequence shown here is derived from an EMBL/GenBank/DDBJ whole genome shotgun (WGS) entry which is preliminary data.</text>
</comment>
<evidence type="ECO:0000313" key="2">
    <source>
        <dbReference type="Proteomes" id="UP000821865"/>
    </source>
</evidence>
<name>A0ACB8CNJ0_DERSI</name>
<reference evidence="1" key="1">
    <citation type="submission" date="2020-05" db="EMBL/GenBank/DDBJ databases">
        <title>Large-scale comparative analyses of tick genomes elucidate their genetic diversity and vector capacities.</title>
        <authorList>
            <person name="Jia N."/>
            <person name="Wang J."/>
            <person name="Shi W."/>
            <person name="Du L."/>
            <person name="Sun Y."/>
            <person name="Zhan W."/>
            <person name="Jiang J."/>
            <person name="Wang Q."/>
            <person name="Zhang B."/>
            <person name="Ji P."/>
            <person name="Sakyi L.B."/>
            <person name="Cui X."/>
            <person name="Yuan T."/>
            <person name="Jiang B."/>
            <person name="Yang W."/>
            <person name="Lam T.T.-Y."/>
            <person name="Chang Q."/>
            <person name="Ding S."/>
            <person name="Wang X."/>
            <person name="Zhu J."/>
            <person name="Ruan X."/>
            <person name="Zhao L."/>
            <person name="Wei J."/>
            <person name="Que T."/>
            <person name="Du C."/>
            <person name="Cheng J."/>
            <person name="Dai P."/>
            <person name="Han X."/>
            <person name="Huang E."/>
            <person name="Gao Y."/>
            <person name="Liu J."/>
            <person name="Shao H."/>
            <person name="Ye R."/>
            <person name="Li L."/>
            <person name="Wei W."/>
            <person name="Wang X."/>
            <person name="Wang C."/>
            <person name="Yang T."/>
            <person name="Huo Q."/>
            <person name="Li W."/>
            <person name="Guo W."/>
            <person name="Chen H."/>
            <person name="Zhou L."/>
            <person name="Ni X."/>
            <person name="Tian J."/>
            <person name="Zhou Y."/>
            <person name="Sheng Y."/>
            <person name="Liu T."/>
            <person name="Pan Y."/>
            <person name="Xia L."/>
            <person name="Li J."/>
            <person name="Zhao F."/>
            <person name="Cao W."/>
        </authorList>
    </citation>
    <scope>NUCLEOTIDE SEQUENCE</scope>
    <source>
        <strain evidence="1">Dsil-2018</strain>
    </source>
</reference>
<protein>
    <submittedName>
        <fullName evidence="1">Uncharacterized protein</fullName>
    </submittedName>
</protein>
<sequence>MIGSKRTPDKLAAYTQSLLAAAITAFLTRGKDTLAVYRSVDAVIIEAVDAASPEWTEHPLATSEIAGMPVTARLPGDRSQSSGVVKGVYGNNADEDLLAVVSSKVRVVAAKRQGITLVLRFAVPPPPPPARINLFSMPFEDGSPGLALCSVLRCGCYGHATATCRRPVWCLRCDGPHQTESFCSSRVRCLHCGGPHPADSPDCQLWQREAAPGHHKGVSSHTPVASRGPGGPAGCPHQLSSSCFRSASRYTGRRQNLRCSTRRS</sequence>
<dbReference type="EMBL" id="CM023475">
    <property type="protein sequence ID" value="KAH7946460.1"/>
    <property type="molecule type" value="Genomic_DNA"/>
</dbReference>
<proteinExistence type="predicted"/>
<dbReference type="Proteomes" id="UP000821865">
    <property type="component" value="Chromosome 6"/>
</dbReference>
<gene>
    <name evidence="1" type="ORF">HPB49_025462</name>
</gene>
<accession>A0ACB8CNJ0</accession>